<evidence type="ECO:0008006" key="9">
    <source>
        <dbReference type="Google" id="ProtNLM"/>
    </source>
</evidence>
<dbReference type="InterPro" id="IPR050418">
    <property type="entry name" value="D-iso_2-hydroxyacid_DH_PdxB"/>
</dbReference>
<evidence type="ECO:0000256" key="1">
    <source>
        <dbReference type="ARBA" id="ARBA00005854"/>
    </source>
</evidence>
<dbReference type="GO" id="GO:0016616">
    <property type="term" value="F:oxidoreductase activity, acting on the CH-OH group of donors, NAD or NADP as acceptor"/>
    <property type="evidence" value="ECO:0007669"/>
    <property type="project" value="InterPro"/>
</dbReference>
<evidence type="ECO:0000256" key="4">
    <source>
        <dbReference type="RuleBase" id="RU003719"/>
    </source>
</evidence>
<keyword evidence="8" id="KW-1185">Reference proteome</keyword>
<name>A0A919TQP5_9ACTN</name>
<dbReference type="InterPro" id="IPR006140">
    <property type="entry name" value="D-isomer_DH_NAD-bd"/>
</dbReference>
<feature type="domain" description="D-isomer specific 2-hydroxyacid dehydrogenase catalytic" evidence="5">
    <location>
        <begin position="19"/>
        <end position="304"/>
    </location>
</feature>
<sequence length="478" mass="52431">MRITYLDEPTFLSPEFESRMAELGEFTVWHDRPSPATAVRRLNDCDIAIVEWTALTADMFAQMRRVRHIVLVTTSFDFVDLAAASRAGITVANCPAYSSEAVGEHVFALLLAVARRLLAGDAAVRRGDHIDHAPYLGIGLRGRTLGLIGTGGTARAVAALAAAGFGMRIIGTNRSGTPVSGIEPTGLADVVAGSDFLSVHVPLDDSTRGLLDARLLESMKPSAILVNTSRGEVIDQPALLRLLTDGKIAGAGLDHLAADSKEHIRSLPNVVLTPGIAWYTDESRRANLDVIYENVAAYLNGERRNVLNPVPVLTHTDRIKGMSVVTDNAFVPPDFEVPPGLSEDGLRLLPLGPEHNDRDYQAWTTSVEHIRRTPGFTEYPWPYDMSIDENLADLRQHAADFQQRSGFTYTVLSGDELVGCVYIYPTKTPGWAAVRSWVRHDRAELDTKLYAIVRHWLDDAWPFDGVEYSPRELQAAEG</sequence>
<feature type="domain" description="D-isomer specific 2-hydroxyacid dehydrogenase NAD-binding" evidence="6">
    <location>
        <begin position="107"/>
        <end position="276"/>
    </location>
</feature>
<keyword evidence="3" id="KW-0520">NAD</keyword>
<dbReference type="SUPFAM" id="SSF55729">
    <property type="entry name" value="Acyl-CoA N-acyltransferases (Nat)"/>
    <property type="match status" value="1"/>
</dbReference>
<dbReference type="InterPro" id="IPR006139">
    <property type="entry name" value="D-isomer_2_OHA_DH_cat_dom"/>
</dbReference>
<dbReference type="SUPFAM" id="SSF52283">
    <property type="entry name" value="Formate/glycerate dehydrogenase catalytic domain-like"/>
    <property type="match status" value="1"/>
</dbReference>
<keyword evidence="2 4" id="KW-0560">Oxidoreductase</keyword>
<evidence type="ECO:0000259" key="5">
    <source>
        <dbReference type="Pfam" id="PF00389"/>
    </source>
</evidence>
<comment type="similarity">
    <text evidence="1 4">Belongs to the D-isomer specific 2-hydroxyacid dehydrogenase family.</text>
</comment>
<evidence type="ECO:0000259" key="6">
    <source>
        <dbReference type="Pfam" id="PF02826"/>
    </source>
</evidence>
<dbReference type="RefSeq" id="WP_203797250.1">
    <property type="nucleotide sequence ID" value="NZ_BOMY01000001.1"/>
</dbReference>
<dbReference type="GO" id="GO:0051287">
    <property type="term" value="F:NAD binding"/>
    <property type="evidence" value="ECO:0007669"/>
    <property type="project" value="InterPro"/>
</dbReference>
<gene>
    <name evidence="7" type="ORF">Ate02nite_00770</name>
</gene>
<dbReference type="Pfam" id="PF02826">
    <property type="entry name" value="2-Hacid_dh_C"/>
    <property type="match status" value="1"/>
</dbReference>
<dbReference type="Proteomes" id="UP000623608">
    <property type="component" value="Unassembled WGS sequence"/>
</dbReference>
<dbReference type="Pfam" id="PF00389">
    <property type="entry name" value="2-Hacid_dh"/>
    <property type="match status" value="1"/>
</dbReference>
<dbReference type="InterPro" id="IPR016181">
    <property type="entry name" value="Acyl_CoA_acyltransferase"/>
</dbReference>
<dbReference type="PANTHER" id="PTHR43761">
    <property type="entry name" value="D-ISOMER SPECIFIC 2-HYDROXYACID DEHYDROGENASE FAMILY PROTEIN (AFU_ORTHOLOGUE AFUA_1G13630)"/>
    <property type="match status" value="1"/>
</dbReference>
<accession>A0A919TQP5</accession>
<dbReference type="Gene3D" id="3.40.50.720">
    <property type="entry name" value="NAD(P)-binding Rossmann-like Domain"/>
    <property type="match status" value="2"/>
</dbReference>
<dbReference type="EMBL" id="BOMY01000001">
    <property type="protein sequence ID" value="GIF17347.1"/>
    <property type="molecule type" value="Genomic_DNA"/>
</dbReference>
<evidence type="ECO:0000313" key="7">
    <source>
        <dbReference type="EMBL" id="GIF17347.1"/>
    </source>
</evidence>
<evidence type="ECO:0000256" key="2">
    <source>
        <dbReference type="ARBA" id="ARBA00023002"/>
    </source>
</evidence>
<dbReference type="SUPFAM" id="SSF51735">
    <property type="entry name" value="NAD(P)-binding Rossmann-fold domains"/>
    <property type="match status" value="1"/>
</dbReference>
<dbReference type="PROSITE" id="PS00670">
    <property type="entry name" value="D_2_HYDROXYACID_DH_2"/>
    <property type="match status" value="1"/>
</dbReference>
<evidence type="ECO:0000313" key="8">
    <source>
        <dbReference type="Proteomes" id="UP000623608"/>
    </source>
</evidence>
<reference evidence="7" key="1">
    <citation type="submission" date="2021-01" db="EMBL/GenBank/DDBJ databases">
        <title>Whole genome shotgun sequence of Actinoplanes tereljensis NBRC 105297.</title>
        <authorList>
            <person name="Komaki H."/>
            <person name="Tamura T."/>
        </authorList>
    </citation>
    <scope>NUCLEOTIDE SEQUENCE</scope>
    <source>
        <strain evidence="7">NBRC 105297</strain>
    </source>
</reference>
<evidence type="ECO:0000256" key="3">
    <source>
        <dbReference type="ARBA" id="ARBA00023027"/>
    </source>
</evidence>
<dbReference type="InterPro" id="IPR029753">
    <property type="entry name" value="D-isomer_DH_CS"/>
</dbReference>
<protein>
    <recommendedName>
        <fullName evidence="9">Glycerate dehydrogenase</fullName>
    </recommendedName>
</protein>
<dbReference type="InterPro" id="IPR036291">
    <property type="entry name" value="NAD(P)-bd_dom_sf"/>
</dbReference>
<comment type="caution">
    <text evidence="7">The sequence shown here is derived from an EMBL/GenBank/DDBJ whole genome shotgun (WGS) entry which is preliminary data.</text>
</comment>
<dbReference type="PANTHER" id="PTHR43761:SF1">
    <property type="entry name" value="D-ISOMER SPECIFIC 2-HYDROXYACID DEHYDROGENASE CATALYTIC DOMAIN-CONTAINING PROTEIN-RELATED"/>
    <property type="match status" value="1"/>
</dbReference>
<dbReference type="PROSITE" id="PS00671">
    <property type="entry name" value="D_2_HYDROXYACID_DH_3"/>
    <property type="match status" value="1"/>
</dbReference>
<organism evidence="7 8">
    <name type="scientific">Paractinoplanes tereljensis</name>
    <dbReference type="NCBI Taxonomy" id="571912"/>
    <lineage>
        <taxon>Bacteria</taxon>
        <taxon>Bacillati</taxon>
        <taxon>Actinomycetota</taxon>
        <taxon>Actinomycetes</taxon>
        <taxon>Micromonosporales</taxon>
        <taxon>Micromonosporaceae</taxon>
        <taxon>Paractinoplanes</taxon>
    </lineage>
</organism>
<proteinExistence type="inferred from homology"/>
<dbReference type="AlphaFoldDB" id="A0A919TQP5"/>